<evidence type="ECO:0000259" key="4">
    <source>
        <dbReference type="Pfam" id="PF00150"/>
    </source>
</evidence>
<dbReference type="Gene3D" id="3.20.20.80">
    <property type="entry name" value="Glycosidases"/>
    <property type="match status" value="1"/>
</dbReference>
<dbReference type="InterPro" id="IPR001547">
    <property type="entry name" value="Glyco_hydro_5"/>
</dbReference>
<dbReference type="PROSITE" id="PS00659">
    <property type="entry name" value="GLYCOSYL_HYDROL_F5"/>
    <property type="match status" value="1"/>
</dbReference>
<evidence type="ECO:0000256" key="2">
    <source>
        <dbReference type="ARBA" id="ARBA00023295"/>
    </source>
</evidence>
<gene>
    <name evidence="5" type="ORF">SAMN02927900_01319</name>
</gene>
<evidence type="ECO:0000256" key="3">
    <source>
        <dbReference type="RuleBase" id="RU361153"/>
    </source>
</evidence>
<organism evidence="5 6">
    <name type="scientific">Rhizobium mongolense subsp. loessense</name>
    <dbReference type="NCBI Taxonomy" id="158890"/>
    <lineage>
        <taxon>Bacteria</taxon>
        <taxon>Pseudomonadati</taxon>
        <taxon>Pseudomonadota</taxon>
        <taxon>Alphaproteobacteria</taxon>
        <taxon>Hyphomicrobiales</taxon>
        <taxon>Rhizobiaceae</taxon>
        <taxon>Rhizobium/Agrobacterium group</taxon>
        <taxon>Rhizobium</taxon>
    </lineage>
</organism>
<keyword evidence="2 3" id="KW-0326">Glycosidase</keyword>
<reference evidence="5 6" key="1">
    <citation type="submission" date="2016-10" db="EMBL/GenBank/DDBJ databases">
        <authorList>
            <person name="de Groot N.N."/>
        </authorList>
    </citation>
    <scope>NUCLEOTIDE SEQUENCE [LARGE SCALE GENOMIC DNA]</scope>
    <source>
        <strain evidence="5 6">CGMCC 1.3401</strain>
    </source>
</reference>
<feature type="domain" description="Glycoside hydrolase family 5" evidence="4">
    <location>
        <begin position="50"/>
        <end position="318"/>
    </location>
</feature>
<dbReference type="InterPro" id="IPR017853">
    <property type="entry name" value="GH"/>
</dbReference>
<dbReference type="EMBL" id="FMTM01000001">
    <property type="protein sequence ID" value="SCW39331.1"/>
    <property type="molecule type" value="Genomic_DNA"/>
</dbReference>
<evidence type="ECO:0000313" key="6">
    <source>
        <dbReference type="Proteomes" id="UP000199542"/>
    </source>
</evidence>
<dbReference type="GO" id="GO:0004553">
    <property type="term" value="F:hydrolase activity, hydrolyzing O-glycosyl compounds"/>
    <property type="evidence" value="ECO:0007669"/>
    <property type="project" value="InterPro"/>
</dbReference>
<name>A0A1G4Q4H7_9HYPH</name>
<dbReference type="PANTHER" id="PTHR34142:SF1">
    <property type="entry name" value="GLYCOSIDE HYDROLASE FAMILY 5 DOMAIN-CONTAINING PROTEIN"/>
    <property type="match status" value="1"/>
</dbReference>
<proteinExistence type="inferred from homology"/>
<evidence type="ECO:0000313" key="5">
    <source>
        <dbReference type="EMBL" id="SCW39331.1"/>
    </source>
</evidence>
<dbReference type="InterPro" id="IPR018087">
    <property type="entry name" value="Glyco_hydro_5_CS"/>
</dbReference>
<sequence>MAELLKARSMKAAFSPWRLMLTIAAAAILPWHAGLAEAAGPCFRGINLSGAEFGNPGGEISKDYAYPSEETIGYFKQKGMNIVRLPFLWERLQPELGQALNDAELQRIKNTVALLRKHDMTAILDPHNYAQYKKTQVGTPPATTLAFADFWTRLASEFANQDDVIFGLMNEPHDIASDKWLSAANAAFRGIRAVGANNLVLVPGTKWTGAHSWQADGPGGPNGTVMLGVKDPRKNFAYEVHQYFDSDSSGTHEECSGNENARNAIIRMSDWARQHGTKVLLGEFGVSQAPECVAGLKTVLDAMQENGDVWLGWTYWVAGDWWPASEPLNVQPHDSHERKQIAVLEAAAKAPSPAADACRTMGR</sequence>
<dbReference type="SUPFAM" id="SSF51445">
    <property type="entry name" value="(Trans)glycosidases"/>
    <property type="match status" value="1"/>
</dbReference>
<dbReference type="Pfam" id="PF00150">
    <property type="entry name" value="Cellulase"/>
    <property type="match status" value="1"/>
</dbReference>
<dbReference type="Proteomes" id="UP000199542">
    <property type="component" value="Unassembled WGS sequence"/>
</dbReference>
<evidence type="ECO:0000256" key="1">
    <source>
        <dbReference type="ARBA" id="ARBA00022801"/>
    </source>
</evidence>
<protein>
    <submittedName>
        <fullName evidence="5">Endoglucanase</fullName>
    </submittedName>
</protein>
<comment type="similarity">
    <text evidence="3">Belongs to the glycosyl hydrolase 5 (cellulase A) family.</text>
</comment>
<dbReference type="AlphaFoldDB" id="A0A1G4Q4H7"/>
<keyword evidence="1 3" id="KW-0378">Hydrolase</keyword>
<dbReference type="GO" id="GO:0009251">
    <property type="term" value="P:glucan catabolic process"/>
    <property type="evidence" value="ECO:0007669"/>
    <property type="project" value="TreeGrafter"/>
</dbReference>
<accession>A0A1G4Q4H7</accession>
<dbReference type="PANTHER" id="PTHR34142">
    <property type="entry name" value="ENDO-BETA-1,4-GLUCANASE A"/>
    <property type="match status" value="1"/>
</dbReference>